<feature type="transmembrane region" description="Helical" evidence="1">
    <location>
        <begin position="31"/>
        <end position="52"/>
    </location>
</feature>
<feature type="transmembrane region" description="Helical" evidence="1">
    <location>
        <begin position="86"/>
        <end position="107"/>
    </location>
</feature>
<gene>
    <name evidence="2" type="ORF">CVT63_06945</name>
</gene>
<name>A0A2N3G4H9_9ACTN</name>
<proteinExistence type="predicted"/>
<reference evidence="2 3" key="1">
    <citation type="journal article" date="2017" name="ISME J.">
        <title>Potential for microbial H2 and metal transformations associated with novel bacteria and archaea in deep terrestrial subsurface sediments.</title>
        <authorList>
            <person name="Hernsdorf A.W."/>
            <person name="Amano Y."/>
            <person name="Miyakawa K."/>
            <person name="Ise K."/>
            <person name="Suzuki Y."/>
            <person name="Anantharaman K."/>
            <person name="Probst A."/>
            <person name="Burstein D."/>
            <person name="Thomas B.C."/>
            <person name="Banfield J.F."/>
        </authorList>
    </citation>
    <scope>NUCLEOTIDE SEQUENCE [LARGE SCALE GENOMIC DNA]</scope>
    <source>
        <strain evidence="2">HGW-Actinobacteria-3</strain>
    </source>
</reference>
<keyword evidence="1" id="KW-0472">Membrane</keyword>
<evidence type="ECO:0000313" key="2">
    <source>
        <dbReference type="EMBL" id="PKQ27630.1"/>
    </source>
</evidence>
<keyword evidence="1" id="KW-1133">Transmembrane helix</keyword>
<sequence length="158" mass="17263">MNQANDVIEWKSEIQVDELYDRYSKSLAQSLSVAGGGVIPVCLIISAVFAGWRGFTGAFVGGTVASLYTIVAIACLKWALSKPMSVMLVILMATMWGRLIAVGAALYGLSRIPALNGYALIFCFLALFLAYTILETVLAWRIFGAMFKKERHETGLKE</sequence>
<feature type="transmembrane region" description="Helical" evidence="1">
    <location>
        <begin position="58"/>
        <end position="79"/>
    </location>
</feature>
<evidence type="ECO:0000256" key="1">
    <source>
        <dbReference type="SAM" id="Phobius"/>
    </source>
</evidence>
<feature type="transmembrane region" description="Helical" evidence="1">
    <location>
        <begin position="119"/>
        <end position="143"/>
    </location>
</feature>
<evidence type="ECO:0000313" key="3">
    <source>
        <dbReference type="Proteomes" id="UP000233654"/>
    </source>
</evidence>
<organism evidence="2 3">
    <name type="scientific">Candidatus Anoxymicrobium japonicum</name>
    <dbReference type="NCBI Taxonomy" id="2013648"/>
    <lineage>
        <taxon>Bacteria</taxon>
        <taxon>Bacillati</taxon>
        <taxon>Actinomycetota</taxon>
        <taxon>Candidatus Geothermincolia</taxon>
        <taxon>Candidatus Geothermincolales</taxon>
        <taxon>Candidatus Anoxymicrobiaceae</taxon>
        <taxon>Candidatus Anoxymicrobium</taxon>
    </lineage>
</organism>
<dbReference type="EMBL" id="PHEX01000070">
    <property type="protein sequence ID" value="PKQ27630.1"/>
    <property type="molecule type" value="Genomic_DNA"/>
</dbReference>
<comment type="caution">
    <text evidence="2">The sequence shown here is derived from an EMBL/GenBank/DDBJ whole genome shotgun (WGS) entry which is preliminary data.</text>
</comment>
<dbReference type="Proteomes" id="UP000233654">
    <property type="component" value="Unassembled WGS sequence"/>
</dbReference>
<keyword evidence="1" id="KW-0812">Transmembrane</keyword>
<accession>A0A2N3G4H9</accession>
<dbReference type="AlphaFoldDB" id="A0A2N3G4H9"/>
<protein>
    <recommendedName>
        <fullName evidence="4">ATP synthase protein I</fullName>
    </recommendedName>
</protein>
<evidence type="ECO:0008006" key="4">
    <source>
        <dbReference type="Google" id="ProtNLM"/>
    </source>
</evidence>